<evidence type="ECO:0000313" key="2">
    <source>
        <dbReference type="Proteomes" id="UP000199120"/>
    </source>
</evidence>
<name>A0A1H7FP05_9BURK</name>
<dbReference type="Proteomes" id="UP000199120">
    <property type="component" value="Unassembled WGS sequence"/>
</dbReference>
<keyword evidence="2" id="KW-1185">Reference proteome</keyword>
<dbReference type="STRING" id="416943.SAMN05445871_5884"/>
<reference evidence="2" key="1">
    <citation type="submission" date="2016-10" db="EMBL/GenBank/DDBJ databases">
        <authorList>
            <person name="Varghese N."/>
            <person name="Submissions S."/>
        </authorList>
    </citation>
    <scope>NUCLEOTIDE SEQUENCE [LARGE SCALE GENOMIC DNA]</scope>
    <source>
        <strain evidence="2">LMG 26416</strain>
    </source>
</reference>
<evidence type="ECO:0000313" key="1">
    <source>
        <dbReference type="EMBL" id="SEK26202.1"/>
    </source>
</evidence>
<dbReference type="EMBL" id="FOAJ01000001">
    <property type="protein sequence ID" value="SEK26202.1"/>
    <property type="molecule type" value="Genomic_DNA"/>
</dbReference>
<dbReference type="AlphaFoldDB" id="A0A1H7FP05"/>
<accession>A0A1H7FP05</accession>
<evidence type="ECO:0008006" key="3">
    <source>
        <dbReference type="Google" id="ProtNLM"/>
    </source>
</evidence>
<sequence>MRQSGWRKFMPQGEIAMEKRVSKAVFKSKACELFRQVERLGESVVVTDRGEPTIEIRPYRSRRKNPLDALRASILHSNLNGQGELTVEHADKR</sequence>
<gene>
    <name evidence="1" type="ORF">SAMN05192542_101360</name>
</gene>
<protein>
    <recommendedName>
        <fullName evidence="3">Antitoxin</fullName>
    </recommendedName>
</protein>
<organism evidence="1 2">
    <name type="scientific">Paraburkholderia caballeronis</name>
    <dbReference type="NCBI Taxonomy" id="416943"/>
    <lineage>
        <taxon>Bacteria</taxon>
        <taxon>Pseudomonadati</taxon>
        <taxon>Pseudomonadota</taxon>
        <taxon>Betaproteobacteria</taxon>
        <taxon>Burkholderiales</taxon>
        <taxon>Burkholderiaceae</taxon>
        <taxon>Paraburkholderia</taxon>
    </lineage>
</organism>
<proteinExistence type="predicted"/>